<dbReference type="PROSITE" id="PS51198">
    <property type="entry name" value="UVRD_HELICASE_ATP_BIND"/>
    <property type="match status" value="1"/>
</dbReference>
<dbReference type="GO" id="GO:0003678">
    <property type="term" value="F:DNA helicase activity"/>
    <property type="evidence" value="ECO:0007669"/>
    <property type="project" value="UniProtKB-EC"/>
</dbReference>
<dbReference type="GO" id="GO:0016787">
    <property type="term" value="F:hydrolase activity"/>
    <property type="evidence" value="ECO:0007669"/>
    <property type="project" value="UniProtKB-UniRule"/>
</dbReference>
<dbReference type="Pfam" id="PF13087">
    <property type="entry name" value="AAA_12"/>
    <property type="match status" value="1"/>
</dbReference>
<dbReference type="InterPro" id="IPR039904">
    <property type="entry name" value="TRANK1"/>
</dbReference>
<dbReference type="InterPro" id="IPR003593">
    <property type="entry name" value="AAA+_ATPase"/>
</dbReference>
<evidence type="ECO:0000256" key="2">
    <source>
        <dbReference type="ARBA" id="ARBA00022741"/>
    </source>
</evidence>
<dbReference type="Gene3D" id="3.40.50.300">
    <property type="entry name" value="P-loop containing nucleotide triphosphate hydrolases"/>
    <property type="match status" value="4"/>
</dbReference>
<dbReference type="FunFam" id="3.40.50.300:FF:000326">
    <property type="entry name" value="P-loop containing nucleoside triphosphate hydrolase"/>
    <property type="match status" value="1"/>
</dbReference>
<reference evidence="10 11" key="1">
    <citation type="journal article" date="2018" name="New Phytol.">
        <title>Phylogenomics of Endogonaceae and evolution of mycorrhizas within Mucoromycota.</title>
        <authorList>
            <person name="Chang Y."/>
            <person name="Desiro A."/>
            <person name="Na H."/>
            <person name="Sandor L."/>
            <person name="Lipzen A."/>
            <person name="Clum A."/>
            <person name="Barry K."/>
            <person name="Grigoriev I.V."/>
            <person name="Martin F.M."/>
            <person name="Stajich J.E."/>
            <person name="Smith M.E."/>
            <person name="Bonito G."/>
            <person name="Spatafora J.W."/>
        </authorList>
    </citation>
    <scope>NUCLEOTIDE SEQUENCE [LARGE SCALE GENOMIC DNA]</scope>
    <source>
        <strain evidence="10 11">AD002</strain>
    </source>
</reference>
<evidence type="ECO:0000259" key="9">
    <source>
        <dbReference type="PROSITE" id="PS51198"/>
    </source>
</evidence>
<dbReference type="GO" id="GO:0005694">
    <property type="term" value="C:chromosome"/>
    <property type="evidence" value="ECO:0007669"/>
    <property type="project" value="UniProtKB-ARBA"/>
</dbReference>
<organism evidence="10 11">
    <name type="scientific">Jimgerdemannia flammicorona</name>
    <dbReference type="NCBI Taxonomy" id="994334"/>
    <lineage>
        <taxon>Eukaryota</taxon>
        <taxon>Fungi</taxon>
        <taxon>Fungi incertae sedis</taxon>
        <taxon>Mucoromycota</taxon>
        <taxon>Mucoromycotina</taxon>
        <taxon>Endogonomycetes</taxon>
        <taxon>Endogonales</taxon>
        <taxon>Endogonaceae</taxon>
        <taxon>Jimgerdemannia</taxon>
    </lineage>
</organism>
<feature type="binding site" evidence="7">
    <location>
        <begin position="1069"/>
        <end position="1076"/>
    </location>
    <ligand>
        <name>ATP</name>
        <dbReference type="ChEBI" id="CHEBI:30616"/>
    </ligand>
</feature>
<accession>A0A433QK53</accession>
<evidence type="ECO:0000256" key="5">
    <source>
        <dbReference type="ARBA" id="ARBA00022840"/>
    </source>
</evidence>
<dbReference type="Proteomes" id="UP000274822">
    <property type="component" value="Unassembled WGS sequence"/>
</dbReference>
<dbReference type="EMBL" id="RBNJ01004208">
    <property type="protein sequence ID" value="RUS30162.1"/>
    <property type="molecule type" value="Genomic_DNA"/>
</dbReference>
<name>A0A433QK53_9FUNG</name>
<keyword evidence="11" id="KW-1185">Reference proteome</keyword>
<dbReference type="SUPFAM" id="SSF48452">
    <property type="entry name" value="TPR-like"/>
    <property type="match status" value="1"/>
</dbReference>
<dbReference type="Pfam" id="PF13086">
    <property type="entry name" value="AAA_11"/>
    <property type="match status" value="1"/>
</dbReference>
<keyword evidence="3 7" id="KW-0378">Hydrolase</keyword>
<comment type="catalytic activity">
    <reaction evidence="6">
        <text>ATP + H2O = ADP + phosphate + H(+)</text>
        <dbReference type="Rhea" id="RHEA:13065"/>
        <dbReference type="ChEBI" id="CHEBI:15377"/>
        <dbReference type="ChEBI" id="CHEBI:15378"/>
        <dbReference type="ChEBI" id="CHEBI:30616"/>
        <dbReference type="ChEBI" id="CHEBI:43474"/>
        <dbReference type="ChEBI" id="CHEBI:456216"/>
        <dbReference type="EC" id="3.6.4.12"/>
    </reaction>
    <physiologicalReaction direction="left-to-right" evidence="6">
        <dbReference type="Rhea" id="RHEA:13066"/>
    </physiologicalReaction>
</comment>
<evidence type="ECO:0000256" key="6">
    <source>
        <dbReference type="ARBA" id="ARBA00048432"/>
    </source>
</evidence>
<dbReference type="SMART" id="SM00382">
    <property type="entry name" value="AAA"/>
    <property type="match status" value="2"/>
</dbReference>
<dbReference type="SUPFAM" id="SSF52540">
    <property type="entry name" value="P-loop containing nucleoside triphosphate hydrolases"/>
    <property type="match status" value="2"/>
</dbReference>
<dbReference type="InterPro" id="IPR041679">
    <property type="entry name" value="DNA2/NAM7-like_C"/>
</dbReference>
<protein>
    <submittedName>
        <fullName evidence="10">P-loop containing nucleoside triphosphate hydrolase protein</fullName>
    </submittedName>
</protein>
<dbReference type="InterPro" id="IPR047187">
    <property type="entry name" value="SF1_C_Upf1"/>
</dbReference>
<evidence type="ECO:0000256" key="3">
    <source>
        <dbReference type="ARBA" id="ARBA00022801"/>
    </source>
</evidence>
<dbReference type="Pfam" id="PF00580">
    <property type="entry name" value="UvrD-helicase"/>
    <property type="match status" value="1"/>
</dbReference>
<feature type="region of interest" description="Disordered" evidence="8">
    <location>
        <begin position="2447"/>
        <end position="2469"/>
    </location>
</feature>
<dbReference type="InterPro" id="IPR027417">
    <property type="entry name" value="P-loop_NTPase"/>
</dbReference>
<gene>
    <name evidence="10" type="ORF">BC938DRAFT_479780</name>
</gene>
<dbReference type="PANTHER" id="PTHR21529">
    <property type="entry name" value="MAMMARY TURMOR VIRUS RECEPTOR HOMOLOG 1, 2 MTVR1, 2"/>
    <property type="match status" value="1"/>
</dbReference>
<dbReference type="InterPro" id="IPR014016">
    <property type="entry name" value="UvrD-like_ATP-bd"/>
</dbReference>
<dbReference type="InterPro" id="IPR014001">
    <property type="entry name" value="Helicase_ATP-bd"/>
</dbReference>
<keyword evidence="5 7" id="KW-0067">ATP-binding</keyword>
<dbReference type="InterPro" id="IPR041677">
    <property type="entry name" value="DNA2/NAM7_AAA_11"/>
</dbReference>
<dbReference type="CDD" id="cd18808">
    <property type="entry name" value="SF1_C_Upf1"/>
    <property type="match status" value="1"/>
</dbReference>
<dbReference type="PANTHER" id="PTHR21529:SF4">
    <property type="entry name" value="TPR AND ANKYRIN REPEAT-CONTAINING PROTEIN 1"/>
    <property type="match status" value="1"/>
</dbReference>
<keyword evidence="2 7" id="KW-0547">Nucleotide-binding</keyword>
<dbReference type="SMART" id="SM00487">
    <property type="entry name" value="DEXDc"/>
    <property type="match status" value="1"/>
</dbReference>
<dbReference type="InterPro" id="IPR011990">
    <property type="entry name" value="TPR-like_helical_dom_sf"/>
</dbReference>
<dbReference type="PROSITE" id="PS50096">
    <property type="entry name" value="IQ"/>
    <property type="match status" value="1"/>
</dbReference>
<evidence type="ECO:0000256" key="7">
    <source>
        <dbReference type="PROSITE-ProRule" id="PRU00560"/>
    </source>
</evidence>
<evidence type="ECO:0000256" key="1">
    <source>
        <dbReference type="ARBA" id="ARBA00007913"/>
    </source>
</evidence>
<evidence type="ECO:0000313" key="11">
    <source>
        <dbReference type="Proteomes" id="UP000274822"/>
    </source>
</evidence>
<evidence type="ECO:0000313" key="10">
    <source>
        <dbReference type="EMBL" id="RUS30162.1"/>
    </source>
</evidence>
<evidence type="ECO:0000256" key="4">
    <source>
        <dbReference type="ARBA" id="ARBA00022806"/>
    </source>
</evidence>
<comment type="similarity">
    <text evidence="1">Belongs to the DNA2/NAM7 helicase family.</text>
</comment>
<proteinExistence type="inferred from homology"/>
<comment type="caution">
    <text evidence="10">The sequence shown here is derived from an EMBL/GenBank/DDBJ whole genome shotgun (WGS) entry which is preliminary data.</text>
</comment>
<evidence type="ECO:0000256" key="8">
    <source>
        <dbReference type="SAM" id="MobiDB-lite"/>
    </source>
</evidence>
<sequence>MGVNGSKHYYNSLRSMGDVVSEVCEWSSTDIENDDLLTPYLIELPTKFGNPREYFHAFGVITLEEVRTQLKKGLEDLVPASSLPVEGVTTSHHPDYGFSLTIGFRTKDESYLARPIRTCDVLLLTPSFPTTAAQNRIIAVVQKTEGFDSDESIHLCEVQVHESHKMAFMLALRAPGHQSLWDVALLASIPVVRSMRTLIGSWEGGGCFPHFMNTILGRQIQDAPPITKAPVQRAVLATVLGDETLNDSQRNCIIQVLEKDGVHLVHGPPGTGKTATLATILACLFESNIPTVQTAPTNIAVGEIAKRFLARIKSGRQSSQHTLGDVLLIGDGDKIDLDGPLDSIFLDRRVDRLAEAFAKWPTLLIDFERFLSEFPRKLKGTKPDEPMESSWKLFCKMSSGHTANVEKCIAIFLSDLPSSAIATLTRDDLTRNLKLFREFPKNLQTYQSEYQESDEFALYCSQRLVLSSIDRLQKAIRNVAISTRNLTSIGKLTDVKLKRELLDNARIVFSTVGCTGRKIMESVLQRVHTVILDEATQLPEAETALLLRQTLRRLVLAGDHKQLPATVISPFAKKCLYGRSLFERLQLVQYTSSFLLDTQYRMRPEISKFPTKMFYGSQLKDWEGLAEKQPMPWHIATTPAGEKLFPPFAVFDLDSFEIKDPFGTSIYNETEADFIVNYLTEFAKVLLPTANVVVGVGVLTPYAAQVVTIKERLTNVVGEVDYGVFRISPVVEVRVKSVDESQGQEKDVIIISLVRSNDRGEIGFVADERRLNVALTRAKHSCFVVGNTSTLTRRHGIFTKLIADSKQREVYFKIRDYPNLSKLTNKRSPAVSRAAQLLKMNSTPSKSLQASLMLNTLWKLSLTRKVLDTIGRIPTREGKEKIFGFLSALADGYRPKNRTRTSVLEYNNVIESCVTSGNLAVVWAVALEAKEYSYNQIIQVYELVPRTETSQAIERTELSLKRHTDEYLQAITKTEKMDAPDTGKKRVIPISIPNKPKICWHRSLKKDLDDGNVGEQVLDELTLAKKHRLTAETIRLVFENTIDNIELPIDLSEAETSIVNNGGSAFILGRSGTGKTTVMLMRMLQREQAYYAQVDSYEKKPTQMMLTASPTLCGAMSRYYSKLHKSIVHSDEQDQDFQQEDNHRDRLDDPQNPAFVCFADFLVIMDRYLGRHFFPKNRRLLDERFEVGRQSMSSSRAYRLDGGKEVTFSRFRDIYWPHFNLFFHRKYDVSVVWTEFQSCIKGSLKSLLYPKGKLPLDAFLELANSRNSTLNLDERESIYGLFQKYERMKRDKRDWDVGDLTSHIFLELANTGYRGRMIDFIYIDEVQDLTPAQMALFKYVCRNRDGFVFAGDTAQTISAGVGFRFQAVRDLFYGNILPYIDPTLTNVAKFVPKMNILTQNYRTHSGILNLANWIVKILYKSFPSMIDKLPEEESLISGPTPIFLEDTTIDTLLIHLFGEGDSVSHEFGAEQAIIVRDERTKEKISQRIQDAVVLTVYEAKGLEFEDVLCYDFFADSPLDSWGILRWIDSDLTANKSYHILCSELKALYVVVTRCRKNLWFFDCDVEKRKPALDIWKSLNLVKDLLAIDPNGIEIQISPLARNTSTPEQWQNLGKILFEKSLYKDAKRCFVRGQDHRSARLCEALIVETEAEIYADKGKVAESQRKYFDVAQIYEDIDEHLQAASAYKKAQKYDGAQRMFRVIHKYDDALGCCWKGKLSKEALNIFALTDIDSSVKEEWVRKFAILCHSVNDTQGVLKFLGYYKSENTRCAFLERYKYYDELLRFYTTTQRYGKMAEINEQKGNLFEAVRCWKRHGDTAGQIRVLLRLARPFFCLTLAGIQFGTVTVLRDLLRDFVRSNSRASFELKFLLTLFDPSPVDVNIWTQLLKETQARKGVDCDGMELMATFLVLQALWKNDRWQTDQQTFVRALKSCCRKFAEMRKNLADTVISRRKYECYRIFGLEYNRNPEYCLVNSRVLPIIRKTSAKSGESVLEAESSWTEMKLSEFATLAQEFVVAIAEKTMRRSLNELKQIAESLNPCSTLVLDNGTRCKNEKCVRVHEEVKFLREEKQRIQLQIDIVELVADCKNLGPEFENEYKKYRGGLFDMLNPNMPNLFNPLTIIGFRKYSSVNIIFEEYKREVKAKELNELRLAMTLLISESTSALIWYPHLNQEKNEKKTNLWTLWQAFNWLRVCDVSEDPILMAGIMGANALLTIAGLESLPARPSISLPPIFYTPLLEKFLTILVLRHSRFRASCVPARLLANLICSNKSAEFDYILRRDCEGEPAWDSTAWGSIKGLKDMLCSFFEDNGAVVRVQSFYRSTISRSFIEDALSRVRAVPQFQILSRVNWNNIAPLGLLCKQLERLDFANTEEITLDGIVELIRSWKDEFLVITDRDIPLFLTPLPQVKISVNKRIKVTLIRHFSGFSSVPPAAAGLAEMNDRAQDVARTPEDRNQISHSDQGEMTEESAVMRKAPVGEECEVNLPPRIHRRICQVLASVRARIKRRNAIQHPRDRYAFVATEYFSRRAVSSDFLSYYVNNVCQIRAELATNLEKIESFLKSPPVMEGIGEIVDEMLTYKETLEDHFERLDVNNPCFVGTTAKRSAEEMVAAVRQHQKKGRKLEKHLK</sequence>
<dbReference type="GO" id="GO:0005524">
    <property type="term" value="F:ATP binding"/>
    <property type="evidence" value="ECO:0007669"/>
    <property type="project" value="UniProtKB-UniRule"/>
</dbReference>
<feature type="domain" description="UvrD-like helicase ATP-binding" evidence="9">
    <location>
        <begin position="1048"/>
        <end position="1404"/>
    </location>
</feature>
<keyword evidence="4 7" id="KW-0347">Helicase</keyword>